<dbReference type="GO" id="GO:0006355">
    <property type="term" value="P:regulation of DNA-templated transcription"/>
    <property type="evidence" value="ECO:0007669"/>
    <property type="project" value="InterPro"/>
</dbReference>
<name>A0A564SEK0_STRCV</name>
<sequence length="55" mass="6478">MGLDYTTAINIYFRKILTEQKIPFEISIRKNLTVDEILGKNWRGGLDEIENEYTN</sequence>
<dbReference type="EMBL" id="CABHMZ010000003">
    <property type="protein sequence ID" value="VUW93223.1"/>
    <property type="molecule type" value="Genomic_DNA"/>
</dbReference>
<reference evidence="1 2" key="1">
    <citation type="submission" date="2019-07" db="EMBL/GenBank/DDBJ databases">
        <authorList>
            <person name="Hibberd C M."/>
            <person name="Gehrig L. J."/>
            <person name="Chang H.-W."/>
            <person name="Venkatesh S."/>
        </authorList>
    </citation>
    <scope>NUCLEOTIDE SEQUENCE [LARGE SCALE GENOMIC DNA]</scope>
    <source>
        <strain evidence="1">Streptococcus_constellatus_SS_Bg39</strain>
    </source>
</reference>
<evidence type="ECO:0000313" key="2">
    <source>
        <dbReference type="Proteomes" id="UP000385544"/>
    </source>
</evidence>
<dbReference type="AlphaFoldDB" id="A0A564SEK0"/>
<organism evidence="1 2">
    <name type="scientific">Streptococcus constellatus</name>
    <dbReference type="NCBI Taxonomy" id="76860"/>
    <lineage>
        <taxon>Bacteria</taxon>
        <taxon>Bacillati</taxon>
        <taxon>Bacillota</taxon>
        <taxon>Bacilli</taxon>
        <taxon>Lactobacillales</taxon>
        <taxon>Streptococcaceae</taxon>
        <taxon>Streptococcus</taxon>
        <taxon>Streptococcus anginosus group</taxon>
    </lineage>
</organism>
<accession>A0A564SEK0</accession>
<protein>
    <submittedName>
        <fullName evidence="1">Uncharacterized protein</fullName>
    </submittedName>
</protein>
<dbReference type="InterPro" id="IPR013321">
    <property type="entry name" value="Arc_rbn_hlx_hlx"/>
</dbReference>
<dbReference type="Gene3D" id="1.10.1220.10">
    <property type="entry name" value="Met repressor-like"/>
    <property type="match status" value="1"/>
</dbReference>
<dbReference type="Proteomes" id="UP000385544">
    <property type="component" value="Unassembled WGS sequence"/>
</dbReference>
<gene>
    <name evidence="1" type="ORF">SCSS39_00429</name>
</gene>
<evidence type="ECO:0000313" key="1">
    <source>
        <dbReference type="EMBL" id="VUW93223.1"/>
    </source>
</evidence>
<proteinExistence type="predicted"/>